<evidence type="ECO:0000259" key="7">
    <source>
        <dbReference type="Pfam" id="PF00350"/>
    </source>
</evidence>
<sequence>MRTIEYDVVQDMIRNFTEQVQEISNEINSESIKKLAGSIKEKIEKNAFYLVVLGQFKRGKSTLVNYMLGANLLPTGVLPLTSVITKIYYSPEVKVDVIFESGVKKEIPVD</sequence>
<dbReference type="PANTHER" id="PTHR10465:SF0">
    <property type="entry name" value="SARCALUMENIN"/>
    <property type="match status" value="1"/>
</dbReference>
<accession>A0ABZ0TZI6</accession>
<name>A0ABZ0TZI6_9FIRM</name>
<feature type="domain" description="Dynamin N-terminal" evidence="7">
    <location>
        <begin position="50"/>
        <end position="104"/>
    </location>
</feature>
<gene>
    <name evidence="8" type="ORF">SOJ16_002366</name>
</gene>
<dbReference type="Gene3D" id="3.40.50.300">
    <property type="entry name" value="P-loop containing nucleotide triphosphate hydrolases"/>
    <property type="match status" value="1"/>
</dbReference>
<reference evidence="8 9" key="1">
    <citation type="submission" date="2023-12" db="EMBL/GenBank/DDBJ databases">
        <authorList>
            <person name="Manesh M.J.H."/>
            <person name="Bing R.G."/>
            <person name="Willard D.J."/>
            <person name="Kelly R.M."/>
        </authorList>
    </citation>
    <scope>NUCLEOTIDE SEQUENCE [LARGE SCALE GENOMIC DNA]</scope>
    <source>
        <strain evidence="8 9">DSM 8977</strain>
    </source>
</reference>
<protein>
    <submittedName>
        <fullName evidence="8">Dynamin family protein</fullName>
    </submittedName>
</protein>
<evidence type="ECO:0000313" key="8">
    <source>
        <dbReference type="EMBL" id="WPX08476.1"/>
    </source>
</evidence>
<evidence type="ECO:0000256" key="6">
    <source>
        <dbReference type="SAM" id="Coils"/>
    </source>
</evidence>
<dbReference type="EMBL" id="CP139957">
    <property type="protein sequence ID" value="WPX08476.1"/>
    <property type="molecule type" value="Genomic_DNA"/>
</dbReference>
<evidence type="ECO:0000313" key="9">
    <source>
        <dbReference type="Proteomes" id="UP001322744"/>
    </source>
</evidence>
<dbReference type="Pfam" id="PF00350">
    <property type="entry name" value="Dynamin_N"/>
    <property type="match status" value="1"/>
</dbReference>
<evidence type="ECO:0000256" key="1">
    <source>
        <dbReference type="ARBA" id="ARBA00004370"/>
    </source>
</evidence>
<dbReference type="Proteomes" id="UP001322744">
    <property type="component" value="Chromosome"/>
</dbReference>
<keyword evidence="4" id="KW-0342">GTP-binding</keyword>
<dbReference type="SUPFAM" id="SSF52540">
    <property type="entry name" value="P-loop containing nucleoside triphosphate hydrolases"/>
    <property type="match status" value="1"/>
</dbReference>
<evidence type="ECO:0000256" key="3">
    <source>
        <dbReference type="ARBA" id="ARBA00022801"/>
    </source>
</evidence>
<keyword evidence="3" id="KW-0378">Hydrolase</keyword>
<proteinExistence type="predicted"/>
<comment type="subcellular location">
    <subcellularLocation>
        <location evidence="1">Membrane</location>
    </subcellularLocation>
</comment>
<evidence type="ECO:0000256" key="2">
    <source>
        <dbReference type="ARBA" id="ARBA00022741"/>
    </source>
</evidence>
<dbReference type="PANTHER" id="PTHR10465">
    <property type="entry name" value="TRANSMEMBRANE GTPASE FZO1"/>
    <property type="match status" value="1"/>
</dbReference>
<feature type="coiled-coil region" evidence="6">
    <location>
        <begin position="6"/>
        <end position="33"/>
    </location>
</feature>
<evidence type="ECO:0000256" key="4">
    <source>
        <dbReference type="ARBA" id="ARBA00023134"/>
    </source>
</evidence>
<dbReference type="InterPro" id="IPR027094">
    <property type="entry name" value="Mitofusin_fam"/>
</dbReference>
<keyword evidence="9" id="KW-1185">Reference proteome</keyword>
<dbReference type="InterPro" id="IPR027417">
    <property type="entry name" value="P-loop_NTPase"/>
</dbReference>
<dbReference type="InterPro" id="IPR045063">
    <property type="entry name" value="Dynamin_N"/>
</dbReference>
<keyword evidence="6" id="KW-0175">Coiled coil</keyword>
<keyword evidence="5" id="KW-0472">Membrane</keyword>
<evidence type="ECO:0000256" key="5">
    <source>
        <dbReference type="ARBA" id="ARBA00023136"/>
    </source>
</evidence>
<keyword evidence="2" id="KW-0547">Nucleotide-binding</keyword>
<organism evidence="8 9">
    <name type="scientific">Anaerocellum danielii</name>
    <dbReference type="NCBI Taxonomy" id="1387557"/>
    <lineage>
        <taxon>Bacteria</taxon>
        <taxon>Bacillati</taxon>
        <taxon>Bacillota</taxon>
        <taxon>Bacillota incertae sedis</taxon>
        <taxon>Caldicellulosiruptorales</taxon>
        <taxon>Caldicellulosiruptoraceae</taxon>
        <taxon>Anaerocellum</taxon>
    </lineage>
</organism>
<dbReference type="RefSeq" id="WP_045175754.1">
    <property type="nucleotide sequence ID" value="NZ_CP139957.1"/>
</dbReference>